<reference evidence="9" key="1">
    <citation type="journal article" date="2014" name="Front. Microbiol.">
        <title>High frequency of phylogenetically diverse reductive dehalogenase-homologous genes in deep subseafloor sedimentary metagenomes.</title>
        <authorList>
            <person name="Kawai M."/>
            <person name="Futagami T."/>
            <person name="Toyoda A."/>
            <person name="Takaki Y."/>
            <person name="Nishi S."/>
            <person name="Hori S."/>
            <person name="Arai W."/>
            <person name="Tsubouchi T."/>
            <person name="Morono Y."/>
            <person name="Uchiyama I."/>
            <person name="Ito T."/>
            <person name="Fujiyama A."/>
            <person name="Inagaki F."/>
            <person name="Takami H."/>
        </authorList>
    </citation>
    <scope>NUCLEOTIDE SEQUENCE</scope>
    <source>
        <strain evidence="9">Expedition CK06-06</strain>
    </source>
</reference>
<dbReference type="EMBL" id="BARW01004400">
    <property type="protein sequence ID" value="GAI62710.1"/>
    <property type="molecule type" value="Genomic_DNA"/>
</dbReference>
<keyword evidence="5" id="KW-0687">Ribonucleoprotein</keyword>
<accession>X1RHS7</accession>
<dbReference type="AlphaFoldDB" id="X1RHS7"/>
<evidence type="ECO:0000256" key="6">
    <source>
        <dbReference type="ARBA" id="ARBA00035384"/>
    </source>
</evidence>
<dbReference type="GO" id="GO:1990904">
    <property type="term" value="C:ribonucleoprotein complex"/>
    <property type="evidence" value="ECO:0007669"/>
    <property type="project" value="UniProtKB-KW"/>
</dbReference>
<dbReference type="GO" id="GO:0003735">
    <property type="term" value="F:structural constituent of ribosome"/>
    <property type="evidence" value="ECO:0007669"/>
    <property type="project" value="InterPro"/>
</dbReference>
<dbReference type="InterPro" id="IPR002906">
    <property type="entry name" value="Ribosomal_eS31"/>
</dbReference>
<evidence type="ECO:0000256" key="5">
    <source>
        <dbReference type="ARBA" id="ARBA00023274"/>
    </source>
</evidence>
<organism evidence="9">
    <name type="scientific">marine sediment metagenome</name>
    <dbReference type="NCBI Taxonomy" id="412755"/>
    <lineage>
        <taxon>unclassified sequences</taxon>
        <taxon>metagenomes</taxon>
        <taxon>ecological metagenomes</taxon>
    </lineage>
</organism>
<dbReference type="InterPro" id="IPR022845">
    <property type="entry name" value="Ribosomal_eS31_arc"/>
</dbReference>
<dbReference type="SMART" id="SM01402">
    <property type="entry name" value="Ribosomal_S27"/>
    <property type="match status" value="1"/>
</dbReference>
<dbReference type="HAMAP" id="MF_00777">
    <property type="entry name" value="Ribosomal_eS31"/>
    <property type="match status" value="1"/>
</dbReference>
<evidence type="ECO:0000256" key="4">
    <source>
        <dbReference type="ARBA" id="ARBA00022980"/>
    </source>
</evidence>
<evidence type="ECO:0000313" key="9">
    <source>
        <dbReference type="EMBL" id="GAI62710.1"/>
    </source>
</evidence>
<feature type="region of interest" description="Disordered" evidence="7">
    <location>
        <begin position="53"/>
        <end position="73"/>
    </location>
</feature>
<dbReference type="GO" id="GO:0005840">
    <property type="term" value="C:ribosome"/>
    <property type="evidence" value="ECO:0007669"/>
    <property type="project" value="UniProtKB-KW"/>
</dbReference>
<protein>
    <recommendedName>
        <fullName evidence="6">30S ribosomal protein S27ae</fullName>
    </recommendedName>
</protein>
<gene>
    <name evidence="9" type="ORF">S12H4_10343</name>
</gene>
<keyword evidence="4" id="KW-0689">Ribosomal protein</keyword>
<dbReference type="SUPFAM" id="SSF57829">
    <property type="entry name" value="Zn-binding ribosomal proteins"/>
    <property type="match status" value="1"/>
</dbReference>
<dbReference type="InterPro" id="IPR011332">
    <property type="entry name" value="Ribosomal_zn-bd"/>
</dbReference>
<dbReference type="GO" id="GO:0006412">
    <property type="term" value="P:translation"/>
    <property type="evidence" value="ECO:0007669"/>
    <property type="project" value="InterPro"/>
</dbReference>
<evidence type="ECO:0000256" key="2">
    <source>
        <dbReference type="ARBA" id="ARBA00022771"/>
    </source>
</evidence>
<feature type="compositionally biased region" description="Basic residues" evidence="7">
    <location>
        <begin position="61"/>
        <end position="73"/>
    </location>
</feature>
<keyword evidence="2" id="KW-0863">Zinc-finger</keyword>
<keyword evidence="3" id="KW-0862">Zinc</keyword>
<dbReference type="NCBIfam" id="NF001669">
    <property type="entry name" value="PRK00432.1"/>
    <property type="match status" value="1"/>
</dbReference>
<dbReference type="GO" id="GO:0008270">
    <property type="term" value="F:zinc ion binding"/>
    <property type="evidence" value="ECO:0007669"/>
    <property type="project" value="UniProtKB-KW"/>
</dbReference>
<proteinExistence type="inferred from homology"/>
<name>X1RHS7_9ZZZZ</name>
<dbReference type="Pfam" id="PF01599">
    <property type="entry name" value="Ribosomal_S27"/>
    <property type="match status" value="1"/>
</dbReference>
<dbReference type="Gene3D" id="6.20.50.180">
    <property type="match status" value="1"/>
</dbReference>
<sequence>MTDASKYYKIKDGKLERTHRVCPKCGPSFFLADHYDRSSCGKCGYTVFKRKGKKGAATVARSRRTPRKRTKST</sequence>
<evidence type="ECO:0000259" key="8">
    <source>
        <dbReference type="SMART" id="SM01402"/>
    </source>
</evidence>
<keyword evidence="1" id="KW-0479">Metal-binding</keyword>
<evidence type="ECO:0000256" key="3">
    <source>
        <dbReference type="ARBA" id="ARBA00022833"/>
    </source>
</evidence>
<evidence type="ECO:0000256" key="1">
    <source>
        <dbReference type="ARBA" id="ARBA00022723"/>
    </source>
</evidence>
<comment type="caution">
    <text evidence="9">The sequence shown here is derived from an EMBL/GenBank/DDBJ whole genome shotgun (WGS) entry which is preliminary data.</text>
</comment>
<feature type="domain" description="Small ribosomal subunit protein eS31" evidence="8">
    <location>
        <begin position="4"/>
        <end position="46"/>
    </location>
</feature>
<evidence type="ECO:0000256" key="7">
    <source>
        <dbReference type="SAM" id="MobiDB-lite"/>
    </source>
</evidence>